<evidence type="ECO:0000256" key="13">
    <source>
        <dbReference type="PIRNR" id="PIRNR001365"/>
    </source>
</evidence>
<keyword evidence="6 12" id="KW-0028">Amino-acid biosynthesis</keyword>
<dbReference type="SMART" id="SM01130">
    <property type="entry name" value="DHDPS"/>
    <property type="match status" value="1"/>
</dbReference>
<dbReference type="Gene3D" id="3.20.20.70">
    <property type="entry name" value="Aldolase class I"/>
    <property type="match status" value="1"/>
</dbReference>
<dbReference type="PANTHER" id="PTHR12128">
    <property type="entry name" value="DIHYDRODIPICOLINATE SYNTHASE"/>
    <property type="match status" value="1"/>
</dbReference>
<keyword evidence="8 12" id="KW-0457">Lysine biosynthesis</keyword>
<comment type="subcellular location">
    <subcellularLocation>
        <location evidence="12">Cytoplasm</location>
    </subcellularLocation>
</comment>
<sequence>MYDKYTYHPYRHLTGAGVALITPFLENGQVDSASLSRLTEHIVSGGCDFVVLLGTTGESPTVVYPERLLLIDVVRRTINGRCPLVIGVGSNNTQDLCQRMSDPIYDNVDAILSVVPYYNKPTQEGLYLHFMAVAEASKKPIILYNIPSRTGCDLQPETVARLQRDSAKIIGIKEASGHVERIDQIRELCRPDLLVYSGDDHLTKDIIRAGGDGVVSVVANAYPQAIKALVSALITEQREQADEIDALFTEMYQLLFKEGNPVGIKGLLHTIHLIETSAVRLPLCHATEQLTSHLRAAHEELLAPLQQLGIEPKL</sequence>
<evidence type="ECO:0000313" key="17">
    <source>
        <dbReference type="Proteomes" id="UP000003303"/>
    </source>
</evidence>
<dbReference type="GO" id="GO:0008840">
    <property type="term" value="F:4-hydroxy-tetrahydrodipicolinate synthase activity"/>
    <property type="evidence" value="ECO:0007669"/>
    <property type="project" value="UniProtKB-UniRule"/>
</dbReference>
<evidence type="ECO:0000256" key="15">
    <source>
        <dbReference type="PIRSR" id="PIRSR001365-2"/>
    </source>
</evidence>
<evidence type="ECO:0000256" key="2">
    <source>
        <dbReference type="ARBA" id="ARBA00005120"/>
    </source>
</evidence>
<accession>C2ME76</accession>
<evidence type="ECO:0000256" key="14">
    <source>
        <dbReference type="PIRSR" id="PIRSR001365-1"/>
    </source>
</evidence>
<dbReference type="GO" id="GO:0005829">
    <property type="term" value="C:cytosol"/>
    <property type="evidence" value="ECO:0007669"/>
    <property type="project" value="TreeGrafter"/>
</dbReference>
<evidence type="ECO:0000256" key="6">
    <source>
        <dbReference type="ARBA" id="ARBA00022605"/>
    </source>
</evidence>
<dbReference type="STRING" id="596327.PORUE0001_0234"/>
<dbReference type="EC" id="4.3.3.7" evidence="4 12"/>
<protein>
    <recommendedName>
        <fullName evidence="4 12">4-hydroxy-tetrahydrodipicolinate synthase</fullName>
        <shortName evidence="12">HTPA synthase</shortName>
        <ecNumber evidence="4 12">4.3.3.7</ecNumber>
    </recommendedName>
</protein>
<comment type="catalytic activity">
    <reaction evidence="11 12">
        <text>L-aspartate 4-semialdehyde + pyruvate = (2S,4S)-4-hydroxy-2,3,4,5-tetrahydrodipicolinate + H2O + H(+)</text>
        <dbReference type="Rhea" id="RHEA:34171"/>
        <dbReference type="ChEBI" id="CHEBI:15361"/>
        <dbReference type="ChEBI" id="CHEBI:15377"/>
        <dbReference type="ChEBI" id="CHEBI:15378"/>
        <dbReference type="ChEBI" id="CHEBI:67139"/>
        <dbReference type="ChEBI" id="CHEBI:537519"/>
        <dbReference type="EC" id="4.3.3.7"/>
    </reaction>
</comment>
<evidence type="ECO:0000256" key="12">
    <source>
        <dbReference type="HAMAP-Rule" id="MF_00418"/>
    </source>
</evidence>
<dbReference type="NCBIfam" id="TIGR00674">
    <property type="entry name" value="dapA"/>
    <property type="match status" value="1"/>
</dbReference>
<comment type="similarity">
    <text evidence="3 12 13">Belongs to the DapA family.</text>
</comment>
<organism evidence="16 17">
    <name type="scientific">Porphyromonas uenonis 60-3</name>
    <dbReference type="NCBI Taxonomy" id="596327"/>
    <lineage>
        <taxon>Bacteria</taxon>
        <taxon>Pseudomonadati</taxon>
        <taxon>Bacteroidota</taxon>
        <taxon>Bacteroidia</taxon>
        <taxon>Bacteroidales</taxon>
        <taxon>Porphyromonadaceae</taxon>
        <taxon>Porphyromonas</taxon>
    </lineage>
</organism>
<comment type="caution">
    <text evidence="12">Was originally thought to be a dihydrodipicolinate synthase (DHDPS), catalyzing the condensation of (S)-aspartate-beta-semialdehyde [(S)-ASA] and pyruvate to dihydrodipicolinate (DHDP). However, it was shown in E.coli that the product of the enzymatic reaction is not dihydrodipicolinate but in fact (4S)-4-hydroxy-2,3,4,5-tetrahydro-(2S)-dipicolinic acid (HTPA), and that the consecutive dehydration reaction leading to DHDP is not spontaneous but catalyzed by DapB.</text>
</comment>
<feature type="active site" description="Proton donor/acceptor" evidence="12 14">
    <location>
        <position position="144"/>
    </location>
</feature>
<comment type="caution">
    <text evidence="16">The sequence shown here is derived from an EMBL/GenBank/DDBJ whole genome shotgun (WGS) entry which is preliminary data.</text>
</comment>
<feature type="site" description="Part of a proton relay during catalysis" evidence="12">
    <location>
        <position position="118"/>
    </location>
</feature>
<dbReference type="AlphaFoldDB" id="C2ME76"/>
<comment type="function">
    <text evidence="1 12">Catalyzes the condensation of (S)-aspartate-beta-semialdehyde [(S)-ASA] and pyruvate to 4-hydroxy-tetrahydrodipicolinate (HTPA).</text>
</comment>
<evidence type="ECO:0000256" key="10">
    <source>
        <dbReference type="ARBA" id="ARBA00023270"/>
    </source>
</evidence>
<evidence type="ECO:0000256" key="4">
    <source>
        <dbReference type="ARBA" id="ARBA00012086"/>
    </source>
</evidence>
<dbReference type="EMBL" id="ACLR01000226">
    <property type="protein sequence ID" value="EEK15997.1"/>
    <property type="molecule type" value="Genomic_DNA"/>
</dbReference>
<evidence type="ECO:0000256" key="7">
    <source>
        <dbReference type="ARBA" id="ARBA00022915"/>
    </source>
</evidence>
<keyword evidence="9 12" id="KW-0456">Lyase</keyword>
<dbReference type="eggNOG" id="COG0329">
    <property type="taxonomic scope" value="Bacteria"/>
</dbReference>
<dbReference type="PIRSF" id="PIRSF001365">
    <property type="entry name" value="DHDPS"/>
    <property type="match status" value="1"/>
</dbReference>
<dbReference type="OrthoDB" id="9782828at2"/>
<name>C2ME76_9PORP</name>
<dbReference type="SUPFAM" id="SSF51569">
    <property type="entry name" value="Aldolase"/>
    <property type="match status" value="1"/>
</dbReference>
<dbReference type="GO" id="GO:0019877">
    <property type="term" value="P:diaminopimelate biosynthetic process"/>
    <property type="evidence" value="ECO:0007669"/>
    <property type="project" value="UniProtKB-UniRule"/>
</dbReference>
<keyword evidence="5 12" id="KW-0963">Cytoplasm</keyword>
<dbReference type="PROSITE" id="PS00666">
    <property type="entry name" value="DHDPS_2"/>
    <property type="match status" value="1"/>
</dbReference>
<dbReference type="UniPathway" id="UPA00034">
    <property type="reaction ID" value="UER00017"/>
</dbReference>
<dbReference type="PRINTS" id="PR00146">
    <property type="entry name" value="DHPICSNTHASE"/>
</dbReference>
<dbReference type="InterPro" id="IPR013785">
    <property type="entry name" value="Aldolase_TIM"/>
</dbReference>
<evidence type="ECO:0000256" key="8">
    <source>
        <dbReference type="ARBA" id="ARBA00023154"/>
    </source>
</evidence>
<dbReference type="Proteomes" id="UP000003303">
    <property type="component" value="Unassembled WGS sequence"/>
</dbReference>
<evidence type="ECO:0000256" key="3">
    <source>
        <dbReference type="ARBA" id="ARBA00007592"/>
    </source>
</evidence>
<dbReference type="InterPro" id="IPR005263">
    <property type="entry name" value="DapA"/>
</dbReference>
<reference evidence="16 17" key="1">
    <citation type="submission" date="2009-04" db="EMBL/GenBank/DDBJ databases">
        <authorList>
            <person name="Sebastian Y."/>
            <person name="Madupu R."/>
            <person name="Durkin A.S."/>
            <person name="Torralba M."/>
            <person name="Methe B."/>
            <person name="Sutton G.G."/>
            <person name="Strausberg R.L."/>
            <person name="Nelson K.E."/>
        </authorList>
    </citation>
    <scope>NUCLEOTIDE SEQUENCE [LARGE SCALE GENOMIC DNA]</scope>
    <source>
        <strain evidence="16 17">60-3</strain>
    </source>
</reference>
<dbReference type="GO" id="GO:0009089">
    <property type="term" value="P:lysine biosynthetic process via diaminopimelate"/>
    <property type="evidence" value="ECO:0007669"/>
    <property type="project" value="UniProtKB-UniRule"/>
</dbReference>
<evidence type="ECO:0000256" key="5">
    <source>
        <dbReference type="ARBA" id="ARBA00022490"/>
    </source>
</evidence>
<keyword evidence="17" id="KW-1185">Reference proteome</keyword>
<comment type="subunit">
    <text evidence="12">Homotetramer; dimer of dimers.</text>
</comment>
<dbReference type="RefSeq" id="WP_007366183.1">
    <property type="nucleotide sequence ID" value="NZ_ACLR01000226.1"/>
</dbReference>
<feature type="binding site" evidence="12 15">
    <location>
        <position position="215"/>
    </location>
    <ligand>
        <name>pyruvate</name>
        <dbReference type="ChEBI" id="CHEBI:15361"/>
    </ligand>
</feature>
<keyword evidence="7 12" id="KW-0220">Diaminopimelate biosynthesis</keyword>
<dbReference type="HAMAP" id="MF_00418">
    <property type="entry name" value="DapA"/>
    <property type="match status" value="1"/>
</dbReference>
<evidence type="ECO:0000256" key="1">
    <source>
        <dbReference type="ARBA" id="ARBA00003294"/>
    </source>
</evidence>
<feature type="site" description="Part of a proton relay during catalysis" evidence="12">
    <location>
        <position position="55"/>
    </location>
</feature>
<evidence type="ECO:0000313" key="16">
    <source>
        <dbReference type="EMBL" id="EEK15997.1"/>
    </source>
</evidence>
<gene>
    <name evidence="12 16" type="primary">dapA</name>
    <name evidence="16" type="ORF">PORUE0001_0234</name>
</gene>
<dbReference type="CDD" id="cd00950">
    <property type="entry name" value="DHDPS"/>
    <property type="match status" value="1"/>
</dbReference>
<dbReference type="InterPro" id="IPR020625">
    <property type="entry name" value="Schiff_base-form_aldolases_AS"/>
</dbReference>
<keyword evidence="10 12" id="KW-0704">Schiff base</keyword>
<proteinExistence type="inferred from homology"/>
<evidence type="ECO:0000256" key="9">
    <source>
        <dbReference type="ARBA" id="ARBA00023239"/>
    </source>
</evidence>
<dbReference type="PANTHER" id="PTHR12128:SF66">
    <property type="entry name" value="4-HYDROXY-2-OXOGLUTARATE ALDOLASE, MITOCHONDRIAL"/>
    <property type="match status" value="1"/>
</dbReference>
<feature type="active site" description="Schiff-base intermediate with substrate" evidence="12 14">
    <location>
        <position position="173"/>
    </location>
</feature>
<feature type="binding site" evidence="12 15">
    <location>
        <position position="56"/>
    </location>
    <ligand>
        <name>pyruvate</name>
        <dbReference type="ChEBI" id="CHEBI:15361"/>
    </ligand>
</feature>
<dbReference type="Pfam" id="PF00701">
    <property type="entry name" value="DHDPS"/>
    <property type="match status" value="1"/>
</dbReference>
<dbReference type="InterPro" id="IPR002220">
    <property type="entry name" value="DapA-like"/>
</dbReference>
<evidence type="ECO:0000256" key="11">
    <source>
        <dbReference type="ARBA" id="ARBA00047836"/>
    </source>
</evidence>
<comment type="pathway">
    <text evidence="2 12">Amino-acid biosynthesis; L-lysine biosynthesis via DAP pathway; (S)-tetrahydrodipicolinate from L-aspartate: step 3/4.</text>
</comment>